<protein>
    <submittedName>
        <fullName evidence="1">Uncharacterized protein</fullName>
    </submittedName>
</protein>
<dbReference type="EMBL" id="PQFF01000426">
    <property type="protein sequence ID" value="RHZ50876.1"/>
    <property type="molecule type" value="Genomic_DNA"/>
</dbReference>
<gene>
    <name evidence="1" type="ORF">Glove_490g52</name>
</gene>
<proteinExistence type="predicted"/>
<name>A0A397GN07_9GLOM</name>
<evidence type="ECO:0000313" key="2">
    <source>
        <dbReference type="Proteomes" id="UP000266861"/>
    </source>
</evidence>
<reference evidence="1 2" key="1">
    <citation type="submission" date="2018-08" db="EMBL/GenBank/DDBJ databases">
        <title>Genome and evolution of the arbuscular mycorrhizal fungus Diversispora epigaea (formerly Glomus versiforme) and its bacterial endosymbionts.</title>
        <authorList>
            <person name="Sun X."/>
            <person name="Fei Z."/>
            <person name="Harrison M."/>
        </authorList>
    </citation>
    <scope>NUCLEOTIDE SEQUENCE [LARGE SCALE GENOMIC DNA]</scope>
    <source>
        <strain evidence="1 2">IT104</strain>
    </source>
</reference>
<keyword evidence="2" id="KW-1185">Reference proteome</keyword>
<comment type="caution">
    <text evidence="1">The sequence shown here is derived from an EMBL/GenBank/DDBJ whole genome shotgun (WGS) entry which is preliminary data.</text>
</comment>
<accession>A0A397GN07</accession>
<evidence type="ECO:0000313" key="1">
    <source>
        <dbReference type="EMBL" id="RHZ50876.1"/>
    </source>
</evidence>
<organism evidence="1 2">
    <name type="scientific">Diversispora epigaea</name>
    <dbReference type="NCBI Taxonomy" id="1348612"/>
    <lineage>
        <taxon>Eukaryota</taxon>
        <taxon>Fungi</taxon>
        <taxon>Fungi incertae sedis</taxon>
        <taxon>Mucoromycota</taxon>
        <taxon>Glomeromycotina</taxon>
        <taxon>Glomeromycetes</taxon>
        <taxon>Diversisporales</taxon>
        <taxon>Diversisporaceae</taxon>
        <taxon>Diversispora</taxon>
    </lineage>
</organism>
<dbReference type="Proteomes" id="UP000266861">
    <property type="component" value="Unassembled WGS sequence"/>
</dbReference>
<dbReference type="AlphaFoldDB" id="A0A397GN07"/>
<dbReference type="OrthoDB" id="2356848at2759"/>
<sequence>MRESSRFAFLNMTKDGFCSYGLKGGPAMALAEFISELKEQKYEVSCLNGITCIKQFHPAVYVRNRRQRGEFISSILQASIEIARRLTNKEINVELQDILGVSTNIKQLKEANAFKGEDYDYLYKIVSTGMSNFITELWHLCVSIVGQKQFPRRTMLTLLDTALKGNHDILINIIVGLLKDRVTACDESESKRCCVQEKIKAAGIVICYSCDKLVYIGERKVYAGNYNHIGMEKHWVSSCTGNKFCDIDFDEVVKLRHLNVNLMKTLLYVVMNCGFQMTLEELNVLEK</sequence>